<sequence length="451" mass="49202">MAIALEQAKTRAARRRIPTTRRERWAWYLYDFGNSAYAAVVLLAVYSAYFQGQVVGGSEGTRLWGVSVGIAMLVVAVLSPVLGTLADFSASKKKFLLFFTTLSVIFTAALFLVMPGDIFTGMLFFILAEIGYRAAQVFYNALLPEIATPQEIGKVSGNGWAFGSLGGIVCLLIVLALIMSIGGTTVVRFSFLITAVFYLASSVPLFLWLRERAEPQPLGKGDNYIQVASRRLRETFRAVRHYREFIKFIIAFLIYNDGIMMALNFAAIIGAVLFSMTQQQLIIFMIIIQVTSVAGAYLFGILADRWSSKRSLILSLILMIGAIVWMLFVQNVTVFFIIGALAGFALTGVQSVSRTLVGQFAPIEKSAEFYGFFEVGGRTSSFIGPTVYGFIAAEAAILLSARGMDAVSAEQMGIRVAIGSIVAFLVLGLVLVLKIRQPQPEVTAQPPEAIS</sequence>
<organism evidence="8">
    <name type="scientific">Bellilinea caldifistulae</name>
    <dbReference type="NCBI Taxonomy" id="360411"/>
    <lineage>
        <taxon>Bacteria</taxon>
        <taxon>Bacillati</taxon>
        <taxon>Chloroflexota</taxon>
        <taxon>Anaerolineae</taxon>
        <taxon>Anaerolineales</taxon>
        <taxon>Anaerolineaceae</taxon>
        <taxon>Bellilinea</taxon>
    </lineage>
</organism>
<dbReference type="PANTHER" id="PTHR23519">
    <property type="entry name" value="AUTOPHAGY-RELATED PROTEIN 22"/>
    <property type="match status" value="1"/>
</dbReference>
<keyword evidence="5 6" id="KW-0472">Membrane</keyword>
<feature type="transmembrane region" description="Helical" evidence="6">
    <location>
        <begin position="95"/>
        <end position="113"/>
    </location>
</feature>
<accession>A0A7C4Q3H6</accession>
<feature type="transmembrane region" description="Helical" evidence="6">
    <location>
        <begin position="160"/>
        <end position="183"/>
    </location>
</feature>
<dbReference type="AlphaFoldDB" id="A0A7C4Q3H6"/>
<evidence type="ECO:0000256" key="4">
    <source>
        <dbReference type="ARBA" id="ARBA00022989"/>
    </source>
</evidence>
<dbReference type="GO" id="GO:0022857">
    <property type="term" value="F:transmembrane transporter activity"/>
    <property type="evidence" value="ECO:0007669"/>
    <property type="project" value="InterPro"/>
</dbReference>
<evidence type="ECO:0000256" key="2">
    <source>
        <dbReference type="ARBA" id="ARBA00022448"/>
    </source>
</evidence>
<comment type="caution">
    <text evidence="8">The sequence shown here is derived from an EMBL/GenBank/DDBJ whole genome shotgun (WGS) entry which is preliminary data.</text>
</comment>
<feature type="transmembrane region" description="Helical" evidence="6">
    <location>
        <begin position="311"/>
        <end position="328"/>
    </location>
</feature>
<dbReference type="InterPro" id="IPR050495">
    <property type="entry name" value="ATG22/LtaA_families"/>
</dbReference>
<dbReference type="SUPFAM" id="SSF103473">
    <property type="entry name" value="MFS general substrate transporter"/>
    <property type="match status" value="1"/>
</dbReference>
<dbReference type="InterPro" id="IPR036259">
    <property type="entry name" value="MFS_trans_sf"/>
</dbReference>
<keyword evidence="3 6" id="KW-0812">Transmembrane</keyword>
<protein>
    <submittedName>
        <fullName evidence="8">MFS transporter</fullName>
    </submittedName>
</protein>
<evidence type="ECO:0000259" key="7">
    <source>
        <dbReference type="PROSITE" id="PS50850"/>
    </source>
</evidence>
<evidence type="ECO:0000256" key="3">
    <source>
        <dbReference type="ARBA" id="ARBA00022692"/>
    </source>
</evidence>
<feature type="transmembrane region" description="Helical" evidence="6">
    <location>
        <begin position="189"/>
        <end position="209"/>
    </location>
</feature>
<feature type="domain" description="Major facilitator superfamily (MFS) profile" evidence="7">
    <location>
        <begin position="243"/>
        <end position="451"/>
    </location>
</feature>
<feature type="transmembrane region" description="Helical" evidence="6">
    <location>
        <begin position="61"/>
        <end position="83"/>
    </location>
</feature>
<dbReference type="GO" id="GO:0005886">
    <property type="term" value="C:plasma membrane"/>
    <property type="evidence" value="ECO:0007669"/>
    <property type="project" value="UniProtKB-SubCell"/>
</dbReference>
<evidence type="ECO:0000256" key="5">
    <source>
        <dbReference type="ARBA" id="ARBA00023136"/>
    </source>
</evidence>
<gene>
    <name evidence="8" type="ORF">ENT17_05075</name>
</gene>
<dbReference type="PROSITE" id="PS50850">
    <property type="entry name" value="MFS"/>
    <property type="match status" value="1"/>
</dbReference>
<feature type="transmembrane region" description="Helical" evidence="6">
    <location>
        <begin position="334"/>
        <end position="357"/>
    </location>
</feature>
<feature type="transmembrane region" description="Helical" evidence="6">
    <location>
        <begin position="119"/>
        <end position="139"/>
    </location>
</feature>
<keyword evidence="4 6" id="KW-1133">Transmembrane helix</keyword>
<dbReference type="PANTHER" id="PTHR23519:SF1">
    <property type="entry name" value="AUTOPHAGY-RELATED PROTEIN 22"/>
    <property type="match status" value="1"/>
</dbReference>
<name>A0A7C4Q3H6_9CHLR</name>
<evidence type="ECO:0000256" key="1">
    <source>
        <dbReference type="ARBA" id="ARBA00004651"/>
    </source>
</evidence>
<keyword evidence="2" id="KW-0813">Transport</keyword>
<comment type="subcellular location">
    <subcellularLocation>
        <location evidence="1">Cell membrane</location>
        <topology evidence="1">Multi-pass membrane protein</topology>
    </subcellularLocation>
</comment>
<dbReference type="EMBL" id="DSXR01000052">
    <property type="protein sequence ID" value="HGS86973.1"/>
    <property type="molecule type" value="Genomic_DNA"/>
</dbReference>
<feature type="transmembrane region" description="Helical" evidence="6">
    <location>
        <begin position="25"/>
        <end position="49"/>
    </location>
</feature>
<proteinExistence type="predicted"/>
<feature type="transmembrane region" description="Helical" evidence="6">
    <location>
        <begin position="280"/>
        <end position="299"/>
    </location>
</feature>
<dbReference type="Gene3D" id="1.20.1250.20">
    <property type="entry name" value="MFS general substrate transporter like domains"/>
    <property type="match status" value="2"/>
</dbReference>
<evidence type="ECO:0000313" key="8">
    <source>
        <dbReference type="EMBL" id="HGS86973.1"/>
    </source>
</evidence>
<dbReference type="InterPro" id="IPR024671">
    <property type="entry name" value="Atg22-like"/>
</dbReference>
<reference evidence="8" key="1">
    <citation type="journal article" date="2020" name="mSystems">
        <title>Genome- and Community-Level Interaction Insights into Carbon Utilization and Element Cycling Functions of Hydrothermarchaeota in Hydrothermal Sediment.</title>
        <authorList>
            <person name="Zhou Z."/>
            <person name="Liu Y."/>
            <person name="Xu W."/>
            <person name="Pan J."/>
            <person name="Luo Z.H."/>
            <person name="Li M."/>
        </authorList>
    </citation>
    <scope>NUCLEOTIDE SEQUENCE [LARGE SCALE GENOMIC DNA]</scope>
    <source>
        <strain evidence="8">SpSt-556</strain>
    </source>
</reference>
<dbReference type="Pfam" id="PF11700">
    <property type="entry name" value="ATG22"/>
    <property type="match status" value="1"/>
</dbReference>
<evidence type="ECO:0000256" key="6">
    <source>
        <dbReference type="SAM" id="Phobius"/>
    </source>
</evidence>
<dbReference type="InterPro" id="IPR020846">
    <property type="entry name" value="MFS_dom"/>
</dbReference>
<feature type="transmembrane region" description="Helical" evidence="6">
    <location>
        <begin position="245"/>
        <end position="274"/>
    </location>
</feature>
<feature type="transmembrane region" description="Helical" evidence="6">
    <location>
        <begin position="413"/>
        <end position="433"/>
    </location>
</feature>